<evidence type="ECO:0000313" key="5">
    <source>
        <dbReference type="Proteomes" id="UP000065220"/>
    </source>
</evidence>
<dbReference type="GO" id="GO:0016491">
    <property type="term" value="F:oxidoreductase activity"/>
    <property type="evidence" value="ECO:0007669"/>
    <property type="project" value="UniProtKB-KW"/>
</dbReference>
<dbReference type="Proteomes" id="UP000065220">
    <property type="component" value="Chromosome"/>
</dbReference>
<dbReference type="NCBIfam" id="NF006073">
    <property type="entry name" value="PRK08219.1"/>
    <property type="match status" value="1"/>
</dbReference>
<dbReference type="EMBL" id="CP014228">
    <property type="protein sequence ID" value="AMD88069.1"/>
    <property type="molecule type" value="Genomic_DNA"/>
</dbReference>
<dbReference type="InterPro" id="IPR002347">
    <property type="entry name" value="SDR_fam"/>
</dbReference>
<keyword evidence="5" id="KW-1185">Reference proteome</keyword>
<dbReference type="OrthoDB" id="517007at2"/>
<dbReference type="Pfam" id="PF00106">
    <property type="entry name" value="adh_short"/>
    <property type="match status" value="1"/>
</dbReference>
<dbReference type="SUPFAM" id="SSF51735">
    <property type="entry name" value="NAD(P)-binding Rossmann-fold domains"/>
    <property type="match status" value="1"/>
</dbReference>
<dbReference type="STRING" id="111015.AXF14_11425"/>
<accession>A0A120KMN8</accession>
<evidence type="ECO:0000313" key="4">
    <source>
        <dbReference type="EMBL" id="AMD88069.1"/>
    </source>
</evidence>
<evidence type="ECO:0000256" key="2">
    <source>
        <dbReference type="ARBA" id="ARBA00023002"/>
    </source>
</evidence>
<organism evidence="4 5">
    <name type="scientific">Actinomyces radicidentis</name>
    <dbReference type="NCBI Taxonomy" id="111015"/>
    <lineage>
        <taxon>Bacteria</taxon>
        <taxon>Bacillati</taxon>
        <taxon>Actinomycetota</taxon>
        <taxon>Actinomycetes</taxon>
        <taxon>Actinomycetales</taxon>
        <taxon>Actinomycetaceae</taxon>
        <taxon>Actinomyces</taxon>
    </lineage>
</organism>
<dbReference type="KEGG" id="ard:AXF14_11425"/>
<dbReference type="InterPro" id="IPR036291">
    <property type="entry name" value="NAD(P)-bd_dom_sf"/>
</dbReference>
<dbReference type="PANTHER" id="PTHR44196:SF1">
    <property type="entry name" value="DEHYDROGENASE_REDUCTASE SDR FAMILY MEMBER 7B"/>
    <property type="match status" value="1"/>
</dbReference>
<dbReference type="CDD" id="cd05233">
    <property type="entry name" value="SDR_c"/>
    <property type="match status" value="1"/>
</dbReference>
<sequence length="241" mass="24630">MSAGGRPLALVTGATSGIGRSVTADLARDHDLVLLARTEADLVSLAGELAAGPGTSGAAVRTVAVDLTDDAALAAAVADLALDGLDVLVHSAGIEATGTLEELSAARWREVLDLDLVAVATLTTLLLPALRARRGLVVMINSGAGLHASPGQALYCAAKAGLRALADCLREDERGRVRVTTVYPGRVDTPMQERIQAGRGAAYRSEDHVATSSIAAGVRLAVDTPLDAVVEDVSIRPAGML</sequence>
<dbReference type="AlphaFoldDB" id="A0A120KMN8"/>
<dbReference type="GO" id="GO:0016020">
    <property type="term" value="C:membrane"/>
    <property type="evidence" value="ECO:0007669"/>
    <property type="project" value="TreeGrafter"/>
</dbReference>
<keyword evidence="2" id="KW-0560">Oxidoreductase</keyword>
<dbReference type="InterPro" id="IPR020904">
    <property type="entry name" value="Sc_DH/Rdtase_CS"/>
</dbReference>
<dbReference type="RefSeq" id="WP_067943327.1">
    <property type="nucleotide sequence ID" value="NZ_CP014228.1"/>
</dbReference>
<comment type="similarity">
    <text evidence="1">Belongs to the short-chain dehydrogenases/reductases (SDR) family.</text>
</comment>
<feature type="domain" description="Ketoreductase" evidence="3">
    <location>
        <begin position="7"/>
        <end position="190"/>
    </location>
</feature>
<reference evidence="5" key="1">
    <citation type="submission" date="2016-02" db="EMBL/GenBank/DDBJ databases">
        <authorList>
            <person name="Holder M.E."/>
            <person name="Ajami N.J."/>
            <person name="Petrosino J.F."/>
        </authorList>
    </citation>
    <scope>NUCLEOTIDE SEQUENCE [LARGE SCALE GENOMIC DNA]</scope>
    <source>
        <strain evidence="5">CCUG 36733</strain>
    </source>
</reference>
<evidence type="ECO:0000259" key="3">
    <source>
        <dbReference type="SMART" id="SM00822"/>
    </source>
</evidence>
<dbReference type="PRINTS" id="PR00081">
    <property type="entry name" value="GDHRDH"/>
</dbReference>
<name>A0A120KMN8_ACTRD</name>
<dbReference type="Gene3D" id="3.40.50.720">
    <property type="entry name" value="NAD(P)-binding Rossmann-like Domain"/>
    <property type="match status" value="1"/>
</dbReference>
<evidence type="ECO:0000256" key="1">
    <source>
        <dbReference type="ARBA" id="ARBA00006484"/>
    </source>
</evidence>
<protein>
    <submittedName>
        <fullName evidence="4">Alcohol dehydrogenase</fullName>
    </submittedName>
</protein>
<dbReference type="SMART" id="SM00822">
    <property type="entry name" value="PKS_KR"/>
    <property type="match status" value="1"/>
</dbReference>
<proteinExistence type="inferred from homology"/>
<dbReference type="PANTHER" id="PTHR44196">
    <property type="entry name" value="DEHYDROGENASE/REDUCTASE SDR FAMILY MEMBER 7B"/>
    <property type="match status" value="1"/>
</dbReference>
<dbReference type="InterPro" id="IPR057326">
    <property type="entry name" value="KR_dom"/>
</dbReference>
<dbReference type="PROSITE" id="PS00061">
    <property type="entry name" value="ADH_SHORT"/>
    <property type="match status" value="1"/>
</dbReference>
<gene>
    <name evidence="4" type="ORF">AXF14_11425</name>
</gene>